<protein>
    <recommendedName>
        <fullName evidence="5">5-formyltetrahydrofolate cyclo-ligase</fullName>
        <ecNumber evidence="5">6.3.3.2</ecNumber>
    </recommendedName>
</protein>
<feature type="binding site" evidence="4">
    <location>
        <position position="58"/>
    </location>
    <ligand>
        <name>substrate</name>
    </ligand>
</feature>
<dbReference type="EC" id="6.3.3.2" evidence="5"/>
<keyword evidence="5" id="KW-0479">Metal-binding</keyword>
<evidence type="ECO:0000256" key="2">
    <source>
        <dbReference type="ARBA" id="ARBA00022741"/>
    </source>
</evidence>
<dbReference type="EMBL" id="BBIO01000021">
    <property type="protein sequence ID" value="GAK46570.1"/>
    <property type="molecule type" value="Genomic_DNA"/>
</dbReference>
<accession>A0A081BEV2</accession>
<evidence type="ECO:0000256" key="3">
    <source>
        <dbReference type="ARBA" id="ARBA00022840"/>
    </source>
</evidence>
<reference evidence="6 7" key="1">
    <citation type="submission" date="2014-07" db="EMBL/GenBank/DDBJ databases">
        <title>Tepidicaulis marinum gen. nov., sp. nov., a novel marine bacterium denitrifying nitrate to nitrous oxide strictly under microaerobic conditions.</title>
        <authorList>
            <person name="Takeuchi M."/>
            <person name="Yamagishi T."/>
            <person name="Kamagata Y."/>
            <person name="Oshima K."/>
            <person name="Hattori M."/>
            <person name="Katayama T."/>
            <person name="Hanada S."/>
            <person name="Tamaki H."/>
            <person name="Marumo K."/>
            <person name="Maeda H."/>
            <person name="Nedachi M."/>
            <person name="Iwasaki W."/>
            <person name="Suwa Y."/>
            <person name="Sakata S."/>
        </authorList>
    </citation>
    <scope>NUCLEOTIDE SEQUENCE [LARGE SCALE GENOMIC DNA]</scope>
    <source>
        <strain evidence="6 7">MA2</strain>
    </source>
</reference>
<dbReference type="InterPro" id="IPR024185">
    <property type="entry name" value="FTHF_cligase-like_sf"/>
</dbReference>
<keyword evidence="7" id="KW-1185">Reference proteome</keyword>
<proteinExistence type="inferred from homology"/>
<keyword evidence="3 4" id="KW-0067">ATP-binding</keyword>
<dbReference type="SUPFAM" id="SSF100950">
    <property type="entry name" value="NagB/RpiA/CoA transferase-like"/>
    <property type="match status" value="1"/>
</dbReference>
<dbReference type="Gene3D" id="3.40.50.10420">
    <property type="entry name" value="NagB/RpiA/CoA transferase-like"/>
    <property type="match status" value="1"/>
</dbReference>
<dbReference type="GO" id="GO:0035999">
    <property type="term" value="P:tetrahydrofolate interconversion"/>
    <property type="evidence" value="ECO:0007669"/>
    <property type="project" value="TreeGrafter"/>
</dbReference>
<sequence length="191" mass="20487">MAVPNDKRALRTAFMEKRKAAAALLGETAGPAMAKLFLAHFSPEPGEAVAGYMPMRNEADPLPLLAALREKGIATALPRIEAREGALGFYAWAPGDPLIEGPFGTKEPSIKAAHVVPRILIVPLLAFDSDGGRLGYGGGFYDRTLAELRLRHRVMAVGLAFSAQQAENLPSEPHDAVLDAVVTEKAVLFFR</sequence>
<evidence type="ECO:0000256" key="1">
    <source>
        <dbReference type="ARBA" id="ARBA00010638"/>
    </source>
</evidence>
<gene>
    <name evidence="6" type="ORF">M2A_3069</name>
</gene>
<organism evidence="6 7">
    <name type="scientific">Tepidicaulis marinus</name>
    <dbReference type="NCBI Taxonomy" id="1333998"/>
    <lineage>
        <taxon>Bacteria</taxon>
        <taxon>Pseudomonadati</taxon>
        <taxon>Pseudomonadota</taxon>
        <taxon>Alphaproteobacteria</taxon>
        <taxon>Hyphomicrobiales</taxon>
        <taxon>Parvibaculaceae</taxon>
        <taxon>Tepidicaulis</taxon>
    </lineage>
</organism>
<dbReference type="InterPro" id="IPR037171">
    <property type="entry name" value="NagB/RpiA_transferase-like"/>
</dbReference>
<dbReference type="GO" id="GO:0009396">
    <property type="term" value="P:folic acid-containing compound biosynthetic process"/>
    <property type="evidence" value="ECO:0007669"/>
    <property type="project" value="TreeGrafter"/>
</dbReference>
<dbReference type="PIRSF" id="PIRSF006806">
    <property type="entry name" value="FTHF_cligase"/>
    <property type="match status" value="1"/>
</dbReference>
<dbReference type="STRING" id="1333998.M2A_3069"/>
<comment type="similarity">
    <text evidence="1 5">Belongs to the 5-formyltetrahydrofolate cyclo-ligase family.</text>
</comment>
<name>A0A081BEV2_9HYPH</name>
<evidence type="ECO:0000256" key="5">
    <source>
        <dbReference type="RuleBase" id="RU361279"/>
    </source>
</evidence>
<dbReference type="GO" id="GO:0030272">
    <property type="term" value="F:5-formyltetrahydrofolate cyclo-ligase activity"/>
    <property type="evidence" value="ECO:0007669"/>
    <property type="project" value="UniProtKB-EC"/>
</dbReference>
<dbReference type="Pfam" id="PF01812">
    <property type="entry name" value="5-FTHF_cyc-lig"/>
    <property type="match status" value="1"/>
</dbReference>
<evidence type="ECO:0000313" key="6">
    <source>
        <dbReference type="EMBL" id="GAK46570.1"/>
    </source>
</evidence>
<comment type="cofactor">
    <cofactor evidence="5">
        <name>Mg(2+)</name>
        <dbReference type="ChEBI" id="CHEBI:18420"/>
    </cofactor>
</comment>
<dbReference type="GO" id="GO:0046872">
    <property type="term" value="F:metal ion binding"/>
    <property type="evidence" value="ECO:0007669"/>
    <property type="project" value="UniProtKB-KW"/>
</dbReference>
<feature type="binding site" evidence="4">
    <location>
        <begin position="7"/>
        <end position="11"/>
    </location>
    <ligand>
        <name>ATP</name>
        <dbReference type="ChEBI" id="CHEBI:30616"/>
    </ligand>
</feature>
<feature type="binding site" evidence="4">
    <location>
        <position position="53"/>
    </location>
    <ligand>
        <name>substrate</name>
    </ligand>
</feature>
<keyword evidence="6" id="KW-0436">Ligase</keyword>
<dbReference type="GO" id="GO:0005524">
    <property type="term" value="F:ATP binding"/>
    <property type="evidence" value="ECO:0007669"/>
    <property type="project" value="UniProtKB-KW"/>
</dbReference>
<keyword evidence="5" id="KW-0460">Magnesium</keyword>
<dbReference type="RefSeq" id="WP_052379542.1">
    <property type="nucleotide sequence ID" value="NZ_BBIO01000021.1"/>
</dbReference>
<dbReference type="PANTHER" id="PTHR23407:SF1">
    <property type="entry name" value="5-FORMYLTETRAHYDROFOLATE CYCLO-LIGASE"/>
    <property type="match status" value="1"/>
</dbReference>
<comment type="caution">
    <text evidence="6">The sequence shown here is derived from an EMBL/GenBank/DDBJ whole genome shotgun (WGS) entry which is preliminary data.</text>
</comment>
<dbReference type="InterPro" id="IPR002698">
    <property type="entry name" value="FTHF_cligase"/>
</dbReference>
<dbReference type="AlphaFoldDB" id="A0A081BEV2"/>
<feature type="binding site" evidence="4">
    <location>
        <begin position="133"/>
        <end position="141"/>
    </location>
    <ligand>
        <name>ATP</name>
        <dbReference type="ChEBI" id="CHEBI:30616"/>
    </ligand>
</feature>
<evidence type="ECO:0000256" key="4">
    <source>
        <dbReference type="PIRSR" id="PIRSR006806-1"/>
    </source>
</evidence>
<dbReference type="PANTHER" id="PTHR23407">
    <property type="entry name" value="ATPASE INHIBITOR/5-FORMYLTETRAHYDROFOLATE CYCLO-LIGASE"/>
    <property type="match status" value="1"/>
</dbReference>
<comment type="catalytic activity">
    <reaction evidence="5">
        <text>(6S)-5-formyl-5,6,7,8-tetrahydrofolate + ATP = (6R)-5,10-methenyltetrahydrofolate + ADP + phosphate</text>
        <dbReference type="Rhea" id="RHEA:10488"/>
        <dbReference type="ChEBI" id="CHEBI:30616"/>
        <dbReference type="ChEBI" id="CHEBI:43474"/>
        <dbReference type="ChEBI" id="CHEBI:57455"/>
        <dbReference type="ChEBI" id="CHEBI:57457"/>
        <dbReference type="ChEBI" id="CHEBI:456216"/>
        <dbReference type="EC" id="6.3.3.2"/>
    </reaction>
</comment>
<dbReference type="Proteomes" id="UP000028702">
    <property type="component" value="Unassembled WGS sequence"/>
</dbReference>
<dbReference type="eggNOG" id="COG0212">
    <property type="taxonomic scope" value="Bacteria"/>
</dbReference>
<keyword evidence="2 4" id="KW-0547">Nucleotide-binding</keyword>
<evidence type="ECO:0000313" key="7">
    <source>
        <dbReference type="Proteomes" id="UP000028702"/>
    </source>
</evidence>
<dbReference type="NCBIfam" id="TIGR02727">
    <property type="entry name" value="MTHFS_bact"/>
    <property type="match status" value="1"/>
</dbReference>